<dbReference type="RefSeq" id="XP_003033029.1">
    <property type="nucleotide sequence ID" value="XM_003032983.1"/>
</dbReference>
<sequence>MLGISPNFQDPFFHLYITISEIYRAYILLRRHSEVIDRDDDLARTPDRRAGPVIRRARSARLFTSDHHHAASIASPASPPPPPSPPSQRVAQAEKPPLRRPERCTRRCRDPDNHQRPRARGGGSGCVNTPRIRTFTNFYLLHAWRVVGRRRMLRDGEQSGAE</sequence>
<dbReference type="AlphaFoldDB" id="D8Q2I5"/>
<dbReference type="Proteomes" id="UP000007431">
    <property type="component" value="Unassembled WGS sequence"/>
</dbReference>
<feature type="compositionally biased region" description="Pro residues" evidence="1">
    <location>
        <begin position="77"/>
        <end position="86"/>
    </location>
</feature>
<evidence type="ECO:0000256" key="1">
    <source>
        <dbReference type="SAM" id="MobiDB-lite"/>
    </source>
</evidence>
<name>D8Q2I5_SCHCM</name>
<evidence type="ECO:0000313" key="3">
    <source>
        <dbReference type="Proteomes" id="UP000007431"/>
    </source>
</evidence>
<keyword evidence="3" id="KW-1185">Reference proteome</keyword>
<evidence type="ECO:0000313" key="2">
    <source>
        <dbReference type="EMBL" id="EFI98126.1"/>
    </source>
</evidence>
<dbReference type="HOGENOM" id="CLU_1636363_0_0_1"/>
<dbReference type="GeneID" id="9592717"/>
<feature type="compositionally biased region" description="Basic and acidic residues" evidence="1">
    <location>
        <begin position="96"/>
        <end position="115"/>
    </location>
</feature>
<dbReference type="InParanoid" id="D8Q2I5"/>
<gene>
    <name evidence="2" type="ORF">SCHCODRAFT_107499</name>
</gene>
<feature type="region of interest" description="Disordered" evidence="1">
    <location>
        <begin position="65"/>
        <end position="128"/>
    </location>
</feature>
<dbReference type="OrthoDB" id="10609293at2759"/>
<reference evidence="2 3" key="1">
    <citation type="journal article" date="2010" name="Nat. Biotechnol.">
        <title>Genome sequence of the model mushroom Schizophyllum commune.</title>
        <authorList>
            <person name="Ohm R.A."/>
            <person name="de Jong J.F."/>
            <person name="Lugones L.G."/>
            <person name="Aerts A."/>
            <person name="Kothe E."/>
            <person name="Stajich J.E."/>
            <person name="de Vries R.P."/>
            <person name="Record E."/>
            <person name="Levasseur A."/>
            <person name="Baker S.E."/>
            <person name="Bartholomew K.A."/>
            <person name="Coutinho P.M."/>
            <person name="Erdmann S."/>
            <person name="Fowler T.J."/>
            <person name="Gathman A.C."/>
            <person name="Lombard V."/>
            <person name="Henrissat B."/>
            <person name="Knabe N."/>
            <person name="Kuees U."/>
            <person name="Lilly W.W."/>
            <person name="Lindquist E."/>
            <person name="Lucas S."/>
            <person name="Magnuson J.K."/>
            <person name="Piumi F."/>
            <person name="Raudaskoski M."/>
            <person name="Salamov A."/>
            <person name="Schmutz J."/>
            <person name="Schwarze F.W.M.R."/>
            <person name="vanKuyk P.A."/>
            <person name="Horton J.S."/>
            <person name="Grigoriev I.V."/>
            <person name="Woesten H.A.B."/>
        </authorList>
    </citation>
    <scope>NUCLEOTIDE SEQUENCE [LARGE SCALE GENOMIC DNA]</scope>
    <source>
        <strain evidence="3">H4-8 / FGSC 9210</strain>
    </source>
</reference>
<accession>D8Q2I5</accession>
<feature type="non-terminal residue" evidence="2">
    <location>
        <position position="162"/>
    </location>
</feature>
<proteinExistence type="predicted"/>
<organism evidence="3">
    <name type="scientific">Schizophyllum commune (strain H4-8 / FGSC 9210)</name>
    <name type="common">Split gill fungus</name>
    <dbReference type="NCBI Taxonomy" id="578458"/>
    <lineage>
        <taxon>Eukaryota</taxon>
        <taxon>Fungi</taxon>
        <taxon>Dikarya</taxon>
        <taxon>Basidiomycota</taxon>
        <taxon>Agaricomycotina</taxon>
        <taxon>Agaricomycetes</taxon>
        <taxon>Agaricomycetidae</taxon>
        <taxon>Agaricales</taxon>
        <taxon>Schizophyllaceae</taxon>
        <taxon>Schizophyllum</taxon>
    </lineage>
</organism>
<protein>
    <submittedName>
        <fullName evidence="2">Uncharacterized protein</fullName>
    </submittedName>
</protein>
<dbReference type="EMBL" id="GL377305">
    <property type="protein sequence ID" value="EFI98126.1"/>
    <property type="molecule type" value="Genomic_DNA"/>
</dbReference>
<dbReference type="KEGG" id="scm:SCHCO_02497106"/>
<dbReference type="VEuPathDB" id="FungiDB:SCHCODRAFT_02497106"/>